<dbReference type="InterPro" id="IPR036518">
    <property type="entry name" value="CobE/GbiG_C_sf"/>
</dbReference>
<comment type="similarity">
    <text evidence="1">Belongs to the precorrin methyltransferase family.</text>
</comment>
<organism evidence="10">
    <name type="scientific">Bacteroides intestinalis</name>
    <dbReference type="NCBI Taxonomy" id="329854"/>
    <lineage>
        <taxon>Bacteria</taxon>
        <taxon>Pseudomonadati</taxon>
        <taxon>Bacteroidota</taxon>
        <taxon>Bacteroidia</taxon>
        <taxon>Bacteroidales</taxon>
        <taxon>Bacteroidaceae</taxon>
        <taxon>Bacteroides</taxon>
    </lineage>
</organism>
<dbReference type="Gene3D" id="3.40.50.11220">
    <property type="match status" value="1"/>
</dbReference>
<feature type="domain" description="Cobalamin synthesis G N-terminal" evidence="8">
    <location>
        <begin position="46"/>
        <end position="126"/>
    </location>
</feature>
<gene>
    <name evidence="10" type="primary">cbiF</name>
    <name evidence="10" type="ORF">BILFYP9_01960</name>
</gene>
<dbReference type="InterPro" id="IPR035996">
    <property type="entry name" value="4pyrrol_Methylase_sf"/>
</dbReference>
<dbReference type="Gene3D" id="3.30.950.10">
    <property type="entry name" value="Methyltransferase, Cobalt-precorrin-4 Transmethylase, Domain 2"/>
    <property type="match status" value="1"/>
</dbReference>
<evidence type="ECO:0000256" key="3">
    <source>
        <dbReference type="ARBA" id="ARBA00022679"/>
    </source>
</evidence>
<dbReference type="InterPro" id="IPR000878">
    <property type="entry name" value="4pyrrol_Mease"/>
</dbReference>
<dbReference type="Gene3D" id="3.40.1010.10">
    <property type="entry name" value="Cobalt-precorrin-4 Transmethylase, Domain 1"/>
    <property type="match status" value="1"/>
</dbReference>
<evidence type="ECO:0000259" key="7">
    <source>
        <dbReference type="Pfam" id="PF01890"/>
    </source>
</evidence>
<evidence type="ECO:0000259" key="8">
    <source>
        <dbReference type="Pfam" id="PF11760"/>
    </source>
</evidence>
<evidence type="ECO:0000259" key="9">
    <source>
        <dbReference type="Pfam" id="PF11761"/>
    </source>
</evidence>
<keyword evidence="3 10" id="KW-0808">Transferase</keyword>
<dbReference type="Pfam" id="PF00590">
    <property type="entry name" value="TP_methylase"/>
    <property type="match status" value="1"/>
</dbReference>
<evidence type="ECO:0000256" key="4">
    <source>
        <dbReference type="ARBA" id="ARBA00022691"/>
    </source>
</evidence>
<dbReference type="NCBIfam" id="TIGR01465">
    <property type="entry name" value="cobM_cbiF"/>
    <property type="match status" value="1"/>
</dbReference>
<dbReference type="PANTHER" id="PTHR37477">
    <property type="entry name" value="COBALT-PRECORRIN-5A HYDROLASE"/>
    <property type="match status" value="1"/>
</dbReference>
<evidence type="ECO:0000313" key="10">
    <source>
        <dbReference type="EMBL" id="VYT14508.1"/>
    </source>
</evidence>
<proteinExistence type="inferred from homology"/>
<dbReference type="InterPro" id="IPR014776">
    <property type="entry name" value="4pyrrole_Mease_sub2"/>
</dbReference>
<dbReference type="InterPro" id="IPR006362">
    <property type="entry name" value="Cbl_synth_CobM/CibF"/>
</dbReference>
<dbReference type="PANTHER" id="PTHR37477:SF1">
    <property type="entry name" value="COBALT-PRECORRIN-5A HYDROLASE"/>
    <property type="match status" value="1"/>
</dbReference>
<dbReference type="InterPro" id="IPR021745">
    <property type="entry name" value="CbiG_mid"/>
</dbReference>
<feature type="domain" description="Cobalamin biosynthesis central region" evidence="9">
    <location>
        <begin position="260"/>
        <end position="335"/>
    </location>
</feature>
<dbReference type="SUPFAM" id="SSF159664">
    <property type="entry name" value="CobE/GbiG C-terminal domain-like"/>
    <property type="match status" value="1"/>
</dbReference>
<dbReference type="Pfam" id="PF01890">
    <property type="entry name" value="CbiG_C"/>
    <property type="match status" value="1"/>
</dbReference>
<dbReference type="EC" id="2.1.1.271" evidence="10"/>
<keyword evidence="4" id="KW-0949">S-adenosyl-L-methionine</keyword>
<evidence type="ECO:0000259" key="6">
    <source>
        <dbReference type="Pfam" id="PF00590"/>
    </source>
</evidence>
<feature type="domain" description="CobE/GbiG C-terminal" evidence="7">
    <location>
        <begin position="365"/>
        <end position="456"/>
    </location>
</feature>
<dbReference type="SUPFAM" id="SSF53790">
    <property type="entry name" value="Tetrapyrrole methylase"/>
    <property type="match status" value="1"/>
</dbReference>
<dbReference type="SUPFAM" id="SSF159672">
    <property type="entry name" value="CbiG N-terminal domain-like"/>
    <property type="match status" value="1"/>
</dbReference>
<dbReference type="GO" id="GO:0009236">
    <property type="term" value="P:cobalamin biosynthetic process"/>
    <property type="evidence" value="ECO:0007669"/>
    <property type="project" value="InterPro"/>
</dbReference>
<dbReference type="InterPro" id="IPR021744">
    <property type="entry name" value="CbiG_N"/>
</dbReference>
<dbReference type="AlphaFoldDB" id="A0A6N2U9V2"/>
<dbReference type="GO" id="GO:0032259">
    <property type="term" value="P:methylation"/>
    <property type="evidence" value="ECO:0007669"/>
    <property type="project" value="UniProtKB-KW"/>
</dbReference>
<evidence type="ECO:0000256" key="5">
    <source>
        <dbReference type="SAM" id="MobiDB-lite"/>
    </source>
</evidence>
<feature type="domain" description="Tetrapyrrole methylase" evidence="6">
    <location>
        <begin position="469"/>
        <end position="671"/>
    </location>
</feature>
<sequence length="712" mass="81086">MKTAILLVTGNSLSLAETLHQEMNDSEIFTLEHFPGCTYISSLSDFIEENFDEYDAFIFICAMGICVRTIAPHVKDKHTDPAVICVDSMGRNAISVLSGHIGQANKITQDVAHILGANPVISTLSDNSGLWALDTLGQEFGWEVLVGMSHAYYKNIELLDDEEESDEGEDYNEEEEYGEDENEEYDEDEDEEYDEDEDEEYDEDEDEEYDEDEDEEYDEDEDEEYDEDEDEEYDEDEDEIEDDNSIILQMRDGTNYNERTKEFNVIINLFVNKYRTALLLEIRDEGTDYLERTRPQHVDVYYHRSDMDLSQYKLLIIVSPFMFFDPAIAHIQYIPKILHVGLGLALDPPEFEELFVNLVVGAPGKNICGQAIKEVATIDVKRNVEVIKKLQKLVDVRFYTAEELSQVEVPNPSTTVQKYMGTPSVCEAAAILSSHHGVLYAEKFKGISKKSTFAIAIENGYLRQGHIEIVGAGPGNPDLISVRGRQMLEKADLILYAGSLVPRELTFCAKPGATVRNSASMDLEEQFALMKKFYDEDKFIVRLHTGDPCIYGAIQEQMNYFDQHHMSYHITPGISSFQAAAAALKSQFTIPEKVQSIILTRGEGRTPMPEREQLHLLARSQSTMCIFLSAGIAEQVQEELLQEYPETTPVAVCYHLTWKDERIYRGELKNLAKIVKENNLTLTTMIVVGEAIDNREGLSRLYAHEFKHLFRK</sequence>
<protein>
    <submittedName>
        <fullName evidence="10">Cobalt-precorrin-4 C(11)-methyltransferase</fullName>
        <ecNumber evidence="10">2.1.1.271</ecNumber>
    </submittedName>
</protein>
<keyword evidence="2 10" id="KW-0489">Methyltransferase</keyword>
<evidence type="ECO:0000256" key="1">
    <source>
        <dbReference type="ARBA" id="ARBA00005879"/>
    </source>
</evidence>
<evidence type="ECO:0000256" key="2">
    <source>
        <dbReference type="ARBA" id="ARBA00022603"/>
    </source>
</evidence>
<dbReference type="Pfam" id="PF11761">
    <property type="entry name" value="CbiG_mid"/>
    <property type="match status" value="1"/>
</dbReference>
<accession>A0A6N2U9V2</accession>
<name>A0A6N2U9V2_9BACE</name>
<dbReference type="GO" id="GO:0046026">
    <property type="term" value="F:precorrin-4 C11-methyltransferase activity"/>
    <property type="evidence" value="ECO:0007669"/>
    <property type="project" value="InterPro"/>
</dbReference>
<dbReference type="InterPro" id="IPR014777">
    <property type="entry name" value="4pyrrole_Mease_sub1"/>
</dbReference>
<dbReference type="CDD" id="cd11641">
    <property type="entry name" value="Precorrin-4_C11-MT"/>
    <property type="match status" value="1"/>
</dbReference>
<dbReference type="InterPro" id="IPR052553">
    <property type="entry name" value="CbiG_hydrolase"/>
</dbReference>
<dbReference type="EMBL" id="CACRSU010000017">
    <property type="protein sequence ID" value="VYT14508.1"/>
    <property type="molecule type" value="Genomic_DNA"/>
</dbReference>
<dbReference type="InterPro" id="IPR038029">
    <property type="entry name" value="GbiG_N_sf"/>
</dbReference>
<feature type="region of interest" description="Disordered" evidence="5">
    <location>
        <begin position="158"/>
        <end position="240"/>
    </location>
</feature>
<dbReference type="InterPro" id="IPR002750">
    <property type="entry name" value="CobE/GbiG_C"/>
</dbReference>
<dbReference type="Gene3D" id="3.30.420.180">
    <property type="entry name" value="CobE/GbiG C-terminal domain"/>
    <property type="match status" value="1"/>
</dbReference>
<reference evidence="10" key="1">
    <citation type="submission" date="2019-11" db="EMBL/GenBank/DDBJ databases">
        <authorList>
            <person name="Feng L."/>
        </authorList>
    </citation>
    <scope>NUCLEOTIDE SEQUENCE</scope>
    <source>
        <strain evidence="10">BintestinalisLFYP9</strain>
    </source>
</reference>
<dbReference type="RefSeq" id="WP_138293305.1">
    <property type="nucleotide sequence ID" value="NZ_BAABZC010000006.1"/>
</dbReference>
<dbReference type="Pfam" id="PF11760">
    <property type="entry name" value="CbiG_N"/>
    <property type="match status" value="1"/>
</dbReference>